<dbReference type="EMBL" id="VHSG01000007">
    <property type="protein sequence ID" value="TQV82495.1"/>
    <property type="molecule type" value="Genomic_DNA"/>
</dbReference>
<dbReference type="InterPro" id="IPR052173">
    <property type="entry name" value="Beta-lactam_resp_regulator"/>
</dbReference>
<dbReference type="PANTHER" id="PTHR34978:SF3">
    <property type="entry name" value="SLR0241 PROTEIN"/>
    <property type="match status" value="1"/>
</dbReference>
<organism evidence="4 5">
    <name type="scientific">Exilibacterium tricleocarpae</name>
    <dbReference type="NCBI Taxonomy" id="2591008"/>
    <lineage>
        <taxon>Bacteria</taxon>
        <taxon>Pseudomonadati</taxon>
        <taxon>Pseudomonadota</taxon>
        <taxon>Gammaproteobacteria</taxon>
        <taxon>Cellvibrionales</taxon>
        <taxon>Cellvibrionaceae</taxon>
        <taxon>Exilibacterium</taxon>
    </lineage>
</organism>
<sequence length="538" mass="59477">MIEPFMQALSELVVWLALTSLKALPLIAAIIALRKFLAHNLSTTARYCLWMATLFCLITPLGWQVDWRIARPVEVNAHQAPSATKDAVKSTTAHRPTPVASQLPPAENLATEPPQADVISQYGLPAISLLWLAAVICLGTVVLSNLKDYYIFKRRAGPPGARLLQLLAAGKARLKLDCEVRIRRSADINTPVMVGWLSPALLVPYHIEEQLSDKELNFILLHELAHIKRRDILFNWMVTAVQVLHWFNPLVWLASRLMRADMEAACDALVLRHLPDSDRRRYGNTLIRLSDFLPPTPSAAPVMGILETHSELVERLKMIGKFKHLNLKTAILAGIILSAAGVLSVIQPANGASEKVQSAVNATDASELITLGQLVNSMGMRFGDKILIGADHTQAAIAVNQDFGTITYSDFLSLLKINGYTSYKDNDSIQVIPLEDIRSAPIPVMQEGVTYPDDQFVTALLKMEKACALKRLPIIRPMVAPYNVAAADGGSNALLVTDTYSNVLRLKDLIRQIDAQYDEKEPCRLERPRTARKKTQGS</sequence>
<feature type="region of interest" description="Disordered" evidence="1">
    <location>
        <begin position="81"/>
        <end position="110"/>
    </location>
</feature>
<comment type="caution">
    <text evidence="4">The sequence shown here is derived from an EMBL/GenBank/DDBJ whole genome shotgun (WGS) entry which is preliminary data.</text>
</comment>
<dbReference type="Proteomes" id="UP000319732">
    <property type="component" value="Unassembled WGS sequence"/>
</dbReference>
<name>A0A545TZ55_9GAMM</name>
<evidence type="ECO:0000256" key="1">
    <source>
        <dbReference type="SAM" id="MobiDB-lite"/>
    </source>
</evidence>
<keyword evidence="2" id="KW-0812">Transmembrane</keyword>
<dbReference type="GO" id="GO:0006508">
    <property type="term" value="P:proteolysis"/>
    <property type="evidence" value="ECO:0007669"/>
    <property type="project" value="UniProtKB-KW"/>
</dbReference>
<dbReference type="GO" id="GO:0008237">
    <property type="term" value="F:metallopeptidase activity"/>
    <property type="evidence" value="ECO:0007669"/>
    <property type="project" value="UniProtKB-KW"/>
</dbReference>
<accession>A0A545TZ55</accession>
<keyword evidence="4" id="KW-0482">Metalloprotease</keyword>
<evidence type="ECO:0000313" key="5">
    <source>
        <dbReference type="Proteomes" id="UP000319732"/>
    </source>
</evidence>
<protein>
    <submittedName>
        <fullName evidence="4">M48 family metalloprotease</fullName>
    </submittedName>
</protein>
<keyword evidence="2" id="KW-0472">Membrane</keyword>
<feature type="transmembrane region" description="Helical" evidence="2">
    <location>
        <begin position="122"/>
        <end position="146"/>
    </location>
</feature>
<feature type="domain" description="Peptidase M56" evidence="3">
    <location>
        <begin position="17"/>
        <end position="319"/>
    </location>
</feature>
<keyword evidence="2" id="KW-1133">Transmembrane helix</keyword>
<evidence type="ECO:0000256" key="2">
    <source>
        <dbReference type="SAM" id="Phobius"/>
    </source>
</evidence>
<dbReference type="InterPro" id="IPR008756">
    <property type="entry name" value="Peptidase_M56"/>
</dbReference>
<dbReference type="OrthoDB" id="5699894at2"/>
<dbReference type="Gene3D" id="3.30.1370.120">
    <property type="match status" value="1"/>
</dbReference>
<dbReference type="CDD" id="cd07341">
    <property type="entry name" value="M56_BlaR1_MecR1_like"/>
    <property type="match status" value="1"/>
</dbReference>
<proteinExistence type="predicted"/>
<dbReference type="PANTHER" id="PTHR34978">
    <property type="entry name" value="POSSIBLE SENSOR-TRANSDUCER PROTEIN BLAR"/>
    <property type="match status" value="1"/>
</dbReference>
<keyword evidence="4" id="KW-0645">Protease</keyword>
<evidence type="ECO:0000259" key="3">
    <source>
        <dbReference type="Pfam" id="PF05569"/>
    </source>
</evidence>
<evidence type="ECO:0000313" key="4">
    <source>
        <dbReference type="EMBL" id="TQV82495.1"/>
    </source>
</evidence>
<keyword evidence="4" id="KW-0378">Hydrolase</keyword>
<dbReference type="AlphaFoldDB" id="A0A545TZ55"/>
<feature type="transmembrane region" description="Helical" evidence="2">
    <location>
        <begin position="12"/>
        <end position="33"/>
    </location>
</feature>
<dbReference type="InterPro" id="IPR038591">
    <property type="entry name" value="NolW-like_sf"/>
</dbReference>
<dbReference type="Gene3D" id="3.30.2010.10">
    <property type="entry name" value="Metalloproteases ('zincins'), catalytic domain"/>
    <property type="match status" value="1"/>
</dbReference>
<dbReference type="RefSeq" id="WP_142903511.1">
    <property type="nucleotide sequence ID" value="NZ_ML660090.1"/>
</dbReference>
<keyword evidence="5" id="KW-1185">Reference proteome</keyword>
<dbReference type="Pfam" id="PF05569">
    <property type="entry name" value="Peptidase_M56"/>
    <property type="match status" value="1"/>
</dbReference>
<gene>
    <name evidence="4" type="ORF">FKG94_07075</name>
</gene>
<reference evidence="4 5" key="1">
    <citation type="submission" date="2019-06" db="EMBL/GenBank/DDBJ databases">
        <title>Whole genome sequence for Cellvibrionaceae sp. R142.</title>
        <authorList>
            <person name="Wang G."/>
        </authorList>
    </citation>
    <scope>NUCLEOTIDE SEQUENCE [LARGE SCALE GENOMIC DNA]</scope>
    <source>
        <strain evidence="4 5">R142</strain>
    </source>
</reference>